<dbReference type="NCBIfam" id="NF041924">
    <property type="entry name" value="QatB"/>
    <property type="match status" value="1"/>
</dbReference>
<accession>A0A077P1R3</accession>
<reference evidence="2" key="1">
    <citation type="submission" date="2013-07" db="EMBL/GenBank/DDBJ databases">
        <title>Sub-species coevolution in mutualistic symbiosis.</title>
        <authorList>
            <person name="Murfin K."/>
            <person name="Klassen J."/>
            <person name="Lee M."/>
            <person name="Forst S."/>
            <person name="Stock P."/>
            <person name="Goodrich-Blair H."/>
        </authorList>
    </citation>
    <scope>NUCLEOTIDE SEQUENCE [LARGE SCALE GENOMIC DNA]</scope>
    <source>
        <strain evidence="2">Feltiae Moldova</strain>
    </source>
</reference>
<dbReference type="EMBL" id="CBSV010000259">
    <property type="protein sequence ID" value="CDH03761.1"/>
    <property type="molecule type" value="Genomic_DNA"/>
</dbReference>
<dbReference type="Proteomes" id="UP000028487">
    <property type="component" value="Unassembled WGS sequence"/>
</dbReference>
<dbReference type="AlphaFoldDB" id="A0A077P1R3"/>
<sequence length="280" mass="29482">MGTSKAYGGPINGLVPTFVDNPPEPTLPLPSVGPGDGNPQDGLSESPAVPQDSNGAGPLSTPKGNFTRYVRSGSRSALGKAIASYVRNGTGGASRASRRMGSSRVVASGLLSIVRDFRQEGAAQALQRFNLSNLAGQPAAGVFVSLVEFLCPPGGSVDEGVARQAMLDTIADMSDTGMESFDALTPEQLQEIFISFVVHSIEGRIMTDIGKNGIKLPDDVDTIGEIQETLHDFIDGATRIQLKDELRDVSGLSGSAIDNKVERIYEVAFELIASEGERSE</sequence>
<evidence type="ECO:0000313" key="2">
    <source>
        <dbReference type="EMBL" id="CDH03761.1"/>
    </source>
</evidence>
<name>A0A077P1R3_XENBV</name>
<proteinExistence type="predicted"/>
<feature type="region of interest" description="Disordered" evidence="1">
    <location>
        <begin position="1"/>
        <end position="66"/>
    </location>
</feature>
<evidence type="ECO:0000256" key="1">
    <source>
        <dbReference type="SAM" id="MobiDB-lite"/>
    </source>
</evidence>
<comment type="caution">
    <text evidence="2">The sequence shown here is derived from an EMBL/GenBank/DDBJ whole genome shotgun (WGS) entry which is preliminary data.</text>
</comment>
<gene>
    <name evidence="2" type="ORF">XBFM1_840010</name>
</gene>
<organism evidence="2">
    <name type="scientific">Xenorhabdus bovienii str. feltiae Moldova</name>
    <dbReference type="NCBI Taxonomy" id="1398200"/>
    <lineage>
        <taxon>Bacteria</taxon>
        <taxon>Pseudomonadati</taxon>
        <taxon>Pseudomonadota</taxon>
        <taxon>Gammaproteobacteria</taxon>
        <taxon>Enterobacterales</taxon>
        <taxon>Morganellaceae</taxon>
        <taxon>Xenorhabdus</taxon>
    </lineage>
</organism>
<dbReference type="RefSeq" id="WP_051862928.1">
    <property type="nucleotide sequence ID" value="NZ_CAWLWD010000075.1"/>
</dbReference>
<dbReference type="InterPro" id="IPR049675">
    <property type="entry name" value="QatB"/>
</dbReference>
<dbReference type="HOGENOM" id="CLU_082113_1_0_6"/>
<protein>
    <submittedName>
        <fullName evidence="2">Uncharacterized protein</fullName>
    </submittedName>
</protein>